<proteinExistence type="predicted"/>
<sequence>MKKNKKTTLSIETLVETLRKQTNSVCLTVNMVDKDSDIVSMSSTLEDKFIINMAMDHLMHLLENDNGRAERLGFETLENSYLEICDKNLFLRLKEKMDKISKLIFIETNL</sequence>
<gene>
    <name evidence="1" type="ORF">UFOVP1311_41</name>
</gene>
<dbReference type="EMBL" id="LR797257">
    <property type="protein sequence ID" value="CAB4197908.1"/>
    <property type="molecule type" value="Genomic_DNA"/>
</dbReference>
<name>A0A6J5RW99_9CAUD</name>
<reference evidence="1" key="1">
    <citation type="submission" date="2020-05" db="EMBL/GenBank/DDBJ databases">
        <authorList>
            <person name="Chiriac C."/>
            <person name="Salcher M."/>
            <person name="Ghai R."/>
            <person name="Kavagutti S V."/>
        </authorList>
    </citation>
    <scope>NUCLEOTIDE SEQUENCE</scope>
</reference>
<protein>
    <submittedName>
        <fullName evidence="1">Uncharacterized protein</fullName>
    </submittedName>
</protein>
<accession>A0A6J5RW99</accession>
<organism evidence="1">
    <name type="scientific">uncultured Caudovirales phage</name>
    <dbReference type="NCBI Taxonomy" id="2100421"/>
    <lineage>
        <taxon>Viruses</taxon>
        <taxon>Duplodnaviria</taxon>
        <taxon>Heunggongvirae</taxon>
        <taxon>Uroviricota</taxon>
        <taxon>Caudoviricetes</taxon>
        <taxon>Peduoviridae</taxon>
        <taxon>Maltschvirus</taxon>
        <taxon>Maltschvirus maltsch</taxon>
    </lineage>
</organism>
<evidence type="ECO:0000313" key="1">
    <source>
        <dbReference type="EMBL" id="CAB4197908.1"/>
    </source>
</evidence>